<dbReference type="AlphaFoldDB" id="A0AAE0IU94"/>
<evidence type="ECO:0000259" key="10">
    <source>
        <dbReference type="Pfam" id="PF15801"/>
    </source>
</evidence>
<keyword evidence="4 8" id="KW-0479">Metal-binding</keyword>
<sequence length="370" mass="41116">MVKSSTQPTCSGAECGREAGSLQYPTCPKLGLEGSYFCSQECFKINWASFPSSWGHGLEYRLTTLTRTKSRSTNSFTKERKVGYHNPFPSYPFTGPLSPVYPLSQRRPVPDHIRKPDWWADGIPKYPPSMRRANKHEILDLAGQIAMRKVCRLAREVLDIAAAAIRPGITTDQLDAIVHDACIKRGAYPSPLNYNRFPKSLCTSPNEVIFTQRGDFHPTSRVLLDGDIVNIDVSLFYGGYHGNINETYYVGERALADPDSVRVVETARECLDLAIRAVKPGQLLRDFGAIIERHAKERGCGVVKAYCGHGIHKLFHCQPDILHYARNKAVGVCKPGMTFTIEPMVALGSGRDVTWPDGWTATTVDGKRTA</sequence>
<dbReference type="GO" id="GO:0005829">
    <property type="term" value="C:cytosol"/>
    <property type="evidence" value="ECO:0007669"/>
    <property type="project" value="TreeGrafter"/>
</dbReference>
<gene>
    <name evidence="11" type="ORF">B0H66DRAFT_528722</name>
</gene>
<dbReference type="InterPro" id="IPR002467">
    <property type="entry name" value="Pept_M24A_MAP1"/>
</dbReference>
<evidence type="ECO:0000313" key="11">
    <source>
        <dbReference type="EMBL" id="KAK3331388.1"/>
    </source>
</evidence>
<dbReference type="CDD" id="cd01086">
    <property type="entry name" value="MetAP1"/>
    <property type="match status" value="1"/>
</dbReference>
<evidence type="ECO:0000256" key="3">
    <source>
        <dbReference type="ARBA" id="ARBA00022670"/>
    </source>
</evidence>
<evidence type="ECO:0000256" key="4">
    <source>
        <dbReference type="ARBA" id="ARBA00022723"/>
    </source>
</evidence>
<dbReference type="InterPro" id="IPR000994">
    <property type="entry name" value="Pept_M24"/>
</dbReference>
<evidence type="ECO:0000259" key="9">
    <source>
        <dbReference type="Pfam" id="PF00557"/>
    </source>
</evidence>
<reference evidence="11" key="2">
    <citation type="submission" date="2023-06" db="EMBL/GenBank/DDBJ databases">
        <authorList>
            <consortium name="Lawrence Berkeley National Laboratory"/>
            <person name="Haridas S."/>
            <person name="Hensen N."/>
            <person name="Bonometti L."/>
            <person name="Westerberg I."/>
            <person name="Brannstrom I.O."/>
            <person name="Guillou S."/>
            <person name="Cros-Aarteil S."/>
            <person name="Calhoun S."/>
            <person name="Kuo A."/>
            <person name="Mondo S."/>
            <person name="Pangilinan J."/>
            <person name="Riley R."/>
            <person name="Labutti K."/>
            <person name="Andreopoulos B."/>
            <person name="Lipzen A."/>
            <person name="Chen C."/>
            <person name="Yanf M."/>
            <person name="Daum C."/>
            <person name="Ng V."/>
            <person name="Clum A."/>
            <person name="Steindorff A."/>
            <person name="Ohm R."/>
            <person name="Martin F."/>
            <person name="Silar P."/>
            <person name="Natvig D."/>
            <person name="Lalanne C."/>
            <person name="Gautier V."/>
            <person name="Ament-Velasquez S.L."/>
            <person name="Kruys A."/>
            <person name="Hutchinson M.I."/>
            <person name="Powell A.J."/>
            <person name="Barry K."/>
            <person name="Miller A.N."/>
            <person name="Grigoriev I.V."/>
            <person name="Debuchy R."/>
            <person name="Gladieux P."/>
            <person name="Thoren M.H."/>
            <person name="Johannesson H."/>
        </authorList>
    </citation>
    <scope>NUCLEOTIDE SEQUENCE</scope>
    <source>
        <strain evidence="11">CBS 118394</strain>
    </source>
</reference>
<keyword evidence="5" id="KW-0863">Zinc-finger</keyword>
<evidence type="ECO:0000256" key="2">
    <source>
        <dbReference type="ARBA" id="ARBA00022490"/>
    </source>
</evidence>
<evidence type="ECO:0000256" key="6">
    <source>
        <dbReference type="ARBA" id="ARBA00022801"/>
    </source>
</evidence>
<reference evidence="11" key="1">
    <citation type="journal article" date="2023" name="Mol. Phylogenet. Evol.">
        <title>Genome-scale phylogeny and comparative genomics of the fungal order Sordariales.</title>
        <authorList>
            <person name="Hensen N."/>
            <person name="Bonometti L."/>
            <person name="Westerberg I."/>
            <person name="Brannstrom I.O."/>
            <person name="Guillou S."/>
            <person name="Cros-Aarteil S."/>
            <person name="Calhoun S."/>
            <person name="Haridas S."/>
            <person name="Kuo A."/>
            <person name="Mondo S."/>
            <person name="Pangilinan J."/>
            <person name="Riley R."/>
            <person name="LaButti K."/>
            <person name="Andreopoulos B."/>
            <person name="Lipzen A."/>
            <person name="Chen C."/>
            <person name="Yan M."/>
            <person name="Daum C."/>
            <person name="Ng V."/>
            <person name="Clum A."/>
            <person name="Steindorff A."/>
            <person name="Ohm R.A."/>
            <person name="Martin F."/>
            <person name="Silar P."/>
            <person name="Natvig D.O."/>
            <person name="Lalanne C."/>
            <person name="Gautier V."/>
            <person name="Ament-Velasquez S.L."/>
            <person name="Kruys A."/>
            <person name="Hutchinson M.I."/>
            <person name="Powell A.J."/>
            <person name="Barry K."/>
            <person name="Miller A.N."/>
            <person name="Grigoriev I.V."/>
            <person name="Debuchy R."/>
            <person name="Gladieux P."/>
            <person name="Hiltunen Thoren M."/>
            <person name="Johannesson H."/>
        </authorList>
    </citation>
    <scope>NUCLEOTIDE SEQUENCE</scope>
    <source>
        <strain evidence="11">CBS 118394</strain>
    </source>
</reference>
<evidence type="ECO:0000256" key="8">
    <source>
        <dbReference type="RuleBase" id="RU003653"/>
    </source>
</evidence>
<comment type="function">
    <text evidence="8">Cotranslationally removes the N-terminal methionine from nascent proteins. The N-terminal methionine is often cleaved when the second residue in the primary sequence is small and uncharged (Met-Ala-, Cys, Gly, Pro, Ser, Thr, or Val).</text>
</comment>
<dbReference type="InterPro" id="IPR001714">
    <property type="entry name" value="Pept_M24_MAP"/>
</dbReference>
<dbReference type="GO" id="GO:0008270">
    <property type="term" value="F:zinc ion binding"/>
    <property type="evidence" value="ECO:0007669"/>
    <property type="project" value="UniProtKB-KW"/>
</dbReference>
<organism evidence="11 12">
    <name type="scientific">Apodospora peruviana</name>
    <dbReference type="NCBI Taxonomy" id="516989"/>
    <lineage>
        <taxon>Eukaryota</taxon>
        <taxon>Fungi</taxon>
        <taxon>Dikarya</taxon>
        <taxon>Ascomycota</taxon>
        <taxon>Pezizomycotina</taxon>
        <taxon>Sordariomycetes</taxon>
        <taxon>Sordariomycetidae</taxon>
        <taxon>Sordariales</taxon>
        <taxon>Lasiosphaeriaceae</taxon>
        <taxon>Apodospora</taxon>
    </lineage>
</organism>
<name>A0AAE0IU94_9PEZI</name>
<evidence type="ECO:0000256" key="1">
    <source>
        <dbReference type="ARBA" id="ARBA00022438"/>
    </source>
</evidence>
<comment type="catalytic activity">
    <reaction evidence="8">
        <text>Release of N-terminal amino acids, preferentially methionine, from peptides and arylamides.</text>
        <dbReference type="EC" id="3.4.11.18"/>
    </reaction>
</comment>
<dbReference type="Proteomes" id="UP001283341">
    <property type="component" value="Unassembled WGS sequence"/>
</dbReference>
<dbReference type="Pfam" id="PF00557">
    <property type="entry name" value="Peptidase_M24"/>
    <property type="match status" value="1"/>
</dbReference>
<dbReference type="InterPro" id="IPR031615">
    <property type="entry name" value="Zfn-C6H2"/>
</dbReference>
<comment type="similarity">
    <text evidence="8">Belongs to the peptidase M24A family.</text>
</comment>
<dbReference type="GO" id="GO:0004239">
    <property type="term" value="F:initiator methionyl aminopeptidase activity"/>
    <property type="evidence" value="ECO:0007669"/>
    <property type="project" value="UniProtKB-EC"/>
</dbReference>
<dbReference type="InterPro" id="IPR036005">
    <property type="entry name" value="Creatinase/aminopeptidase-like"/>
</dbReference>
<proteinExistence type="inferred from homology"/>
<comment type="caution">
    <text evidence="11">The sequence shown here is derived from an EMBL/GenBank/DDBJ whole genome shotgun (WGS) entry which is preliminary data.</text>
</comment>
<keyword evidence="3 8" id="KW-0645">Protease</keyword>
<dbReference type="NCBIfam" id="TIGR00500">
    <property type="entry name" value="met_pdase_I"/>
    <property type="match status" value="1"/>
</dbReference>
<dbReference type="EC" id="3.4.11.18" evidence="8"/>
<dbReference type="Pfam" id="PF15801">
    <property type="entry name" value="zf-C6H2"/>
    <property type="match status" value="1"/>
</dbReference>
<dbReference type="Gene3D" id="3.90.230.10">
    <property type="entry name" value="Creatinase/methionine aminopeptidase superfamily"/>
    <property type="match status" value="1"/>
</dbReference>
<feature type="domain" description="Peptidase M24" evidence="9">
    <location>
        <begin position="146"/>
        <end position="346"/>
    </location>
</feature>
<dbReference type="PROSITE" id="PS00680">
    <property type="entry name" value="MAP_1"/>
    <property type="match status" value="1"/>
</dbReference>
<dbReference type="PANTHER" id="PTHR43330">
    <property type="entry name" value="METHIONINE AMINOPEPTIDASE"/>
    <property type="match status" value="1"/>
</dbReference>
<keyword evidence="2" id="KW-0963">Cytoplasm</keyword>
<dbReference type="EMBL" id="JAUEDM010000001">
    <property type="protein sequence ID" value="KAK3331388.1"/>
    <property type="molecule type" value="Genomic_DNA"/>
</dbReference>
<keyword evidence="6" id="KW-0378">Hydrolase</keyword>
<evidence type="ECO:0000256" key="7">
    <source>
        <dbReference type="ARBA" id="ARBA00022833"/>
    </source>
</evidence>
<evidence type="ECO:0000313" key="12">
    <source>
        <dbReference type="Proteomes" id="UP001283341"/>
    </source>
</evidence>
<protein>
    <recommendedName>
        <fullName evidence="8">Methionine aminopeptidase</fullName>
        <ecNumber evidence="8">3.4.11.18</ecNumber>
    </recommendedName>
</protein>
<accession>A0AAE0IU94</accession>
<evidence type="ECO:0000256" key="5">
    <source>
        <dbReference type="ARBA" id="ARBA00022771"/>
    </source>
</evidence>
<keyword evidence="1 8" id="KW-0031">Aminopeptidase</keyword>
<keyword evidence="7" id="KW-0862">Zinc</keyword>
<keyword evidence="12" id="KW-1185">Reference proteome</keyword>
<feature type="domain" description="C6H2-type" evidence="10">
    <location>
        <begin position="10"/>
        <end position="49"/>
    </location>
</feature>
<dbReference type="PANTHER" id="PTHR43330:SF7">
    <property type="entry name" value="METHIONINE AMINOPEPTIDASE 1"/>
    <property type="match status" value="1"/>
</dbReference>
<dbReference type="SUPFAM" id="SSF55920">
    <property type="entry name" value="Creatinase/aminopeptidase"/>
    <property type="match status" value="1"/>
</dbReference>
<dbReference type="PRINTS" id="PR00599">
    <property type="entry name" value="MAPEPTIDASE"/>
</dbReference>
<dbReference type="GO" id="GO:0006508">
    <property type="term" value="P:proteolysis"/>
    <property type="evidence" value="ECO:0007669"/>
    <property type="project" value="UniProtKB-KW"/>
</dbReference>
<dbReference type="GO" id="GO:0070006">
    <property type="term" value="F:metalloaminopeptidase activity"/>
    <property type="evidence" value="ECO:0007669"/>
    <property type="project" value="InterPro"/>
</dbReference>
<comment type="cofactor">
    <cofactor evidence="8">
        <name>Co(2+)</name>
        <dbReference type="ChEBI" id="CHEBI:48828"/>
    </cofactor>
    <cofactor evidence="8">
        <name>Zn(2+)</name>
        <dbReference type="ChEBI" id="CHEBI:29105"/>
    </cofactor>
    <cofactor evidence="8">
        <name>Mn(2+)</name>
        <dbReference type="ChEBI" id="CHEBI:29035"/>
    </cofactor>
    <cofactor evidence="8">
        <name>Fe(2+)</name>
        <dbReference type="ChEBI" id="CHEBI:29033"/>
    </cofactor>
    <text evidence="8">Binds 2 divalent metal cations per subunit. Has a high-affinity and a low affinity metal-binding site. The true nature of the physiological cofactor is under debate. The enzyme is active with cobalt, zinc, manganese or divalent iron ions.</text>
</comment>